<dbReference type="EMBL" id="JAELUR010000021">
    <property type="protein sequence ID" value="KAG7414923.1"/>
    <property type="molecule type" value="Genomic_DNA"/>
</dbReference>
<name>A0A8J5NYS2_FUSOX</name>
<dbReference type="AlphaFoldDB" id="A0A8J5NYS2"/>
<feature type="compositionally biased region" description="Polar residues" evidence="1">
    <location>
        <begin position="81"/>
        <end position="97"/>
    </location>
</feature>
<dbReference type="Proteomes" id="UP000693942">
    <property type="component" value="Unassembled WGS sequence"/>
</dbReference>
<protein>
    <submittedName>
        <fullName evidence="2">Uncharacterized protein</fullName>
    </submittedName>
</protein>
<reference evidence="2" key="1">
    <citation type="submission" date="2021-04" db="EMBL/GenBank/DDBJ databases">
        <title>First draft genome resource for Brassicaceae pathogens Fusarium oxysporum f. sp. raphani and Fusarium oxysporum f. sp. rapae.</title>
        <authorList>
            <person name="Asai S."/>
        </authorList>
    </citation>
    <scope>NUCLEOTIDE SEQUENCE</scope>
    <source>
        <strain evidence="2">Tf1262</strain>
    </source>
</reference>
<sequence length="118" mass="12963">MPIAENIGESLHEHRSDVQHPTVSFSVIQGTFPISNPLKPVQPMAVNDLENNRTQGQTQVPVAENTVGYLQGNHSDGGHLTASSSFFPKRNAQTSYENRPPYGGRQHSSDLNLNSFHV</sequence>
<organism evidence="2 3">
    <name type="scientific">Fusarium oxysporum f. sp. raphani</name>
    <dbReference type="NCBI Taxonomy" id="96318"/>
    <lineage>
        <taxon>Eukaryota</taxon>
        <taxon>Fungi</taxon>
        <taxon>Dikarya</taxon>
        <taxon>Ascomycota</taxon>
        <taxon>Pezizomycotina</taxon>
        <taxon>Sordariomycetes</taxon>
        <taxon>Hypocreomycetidae</taxon>
        <taxon>Hypocreales</taxon>
        <taxon>Nectriaceae</taxon>
        <taxon>Fusarium</taxon>
        <taxon>Fusarium oxysporum species complex</taxon>
    </lineage>
</organism>
<accession>A0A8J5NYS2</accession>
<evidence type="ECO:0000256" key="1">
    <source>
        <dbReference type="SAM" id="MobiDB-lite"/>
    </source>
</evidence>
<evidence type="ECO:0000313" key="2">
    <source>
        <dbReference type="EMBL" id="KAG7414923.1"/>
    </source>
</evidence>
<feature type="compositionally biased region" description="Polar residues" evidence="1">
    <location>
        <begin position="109"/>
        <end position="118"/>
    </location>
</feature>
<proteinExistence type="predicted"/>
<comment type="caution">
    <text evidence="2">The sequence shown here is derived from an EMBL/GenBank/DDBJ whole genome shotgun (WGS) entry which is preliminary data.</text>
</comment>
<gene>
    <name evidence="2" type="ORF">Forpi1262_v016847</name>
</gene>
<evidence type="ECO:0000313" key="3">
    <source>
        <dbReference type="Proteomes" id="UP000693942"/>
    </source>
</evidence>
<feature type="region of interest" description="Disordered" evidence="1">
    <location>
        <begin position="69"/>
        <end position="118"/>
    </location>
</feature>